<feature type="region of interest" description="Disordered" evidence="1">
    <location>
        <begin position="25"/>
        <end position="111"/>
    </location>
</feature>
<keyword evidence="3" id="KW-1185">Reference proteome</keyword>
<evidence type="ECO:0000313" key="4">
    <source>
        <dbReference type="WBParaSite" id="GPUH_0002259201-mRNA-1"/>
    </source>
</evidence>
<evidence type="ECO:0000256" key="1">
    <source>
        <dbReference type="SAM" id="MobiDB-lite"/>
    </source>
</evidence>
<accession>A0A183ENM4</accession>
<protein>
    <submittedName>
        <fullName evidence="2 4">Uncharacterized protein</fullName>
    </submittedName>
</protein>
<dbReference type="Proteomes" id="UP000271098">
    <property type="component" value="Unassembled WGS sequence"/>
</dbReference>
<proteinExistence type="predicted"/>
<evidence type="ECO:0000313" key="3">
    <source>
        <dbReference type="Proteomes" id="UP000271098"/>
    </source>
</evidence>
<reference evidence="4" key="1">
    <citation type="submission" date="2016-06" db="UniProtKB">
        <authorList>
            <consortium name="WormBaseParasite"/>
        </authorList>
    </citation>
    <scope>IDENTIFICATION</scope>
</reference>
<dbReference type="OrthoDB" id="5875644at2759"/>
<name>A0A183ENM4_9BILA</name>
<gene>
    <name evidence="2" type="ORF">GPUH_LOCUS22565</name>
</gene>
<evidence type="ECO:0000313" key="2">
    <source>
        <dbReference type="EMBL" id="VDN40225.1"/>
    </source>
</evidence>
<reference evidence="2 3" key="2">
    <citation type="submission" date="2018-11" db="EMBL/GenBank/DDBJ databases">
        <authorList>
            <consortium name="Pathogen Informatics"/>
        </authorList>
    </citation>
    <scope>NUCLEOTIDE SEQUENCE [LARGE SCALE GENOMIC DNA]</scope>
</reference>
<dbReference type="WBParaSite" id="GPUH_0002259201-mRNA-1">
    <property type="protein sequence ID" value="GPUH_0002259201-mRNA-1"/>
    <property type="gene ID" value="GPUH_0002259201"/>
</dbReference>
<dbReference type="EMBL" id="UYRT01095405">
    <property type="protein sequence ID" value="VDN40225.1"/>
    <property type="molecule type" value="Genomic_DNA"/>
</dbReference>
<organism evidence="4">
    <name type="scientific">Gongylonema pulchrum</name>
    <dbReference type="NCBI Taxonomy" id="637853"/>
    <lineage>
        <taxon>Eukaryota</taxon>
        <taxon>Metazoa</taxon>
        <taxon>Ecdysozoa</taxon>
        <taxon>Nematoda</taxon>
        <taxon>Chromadorea</taxon>
        <taxon>Rhabditida</taxon>
        <taxon>Spirurina</taxon>
        <taxon>Spiruromorpha</taxon>
        <taxon>Spiruroidea</taxon>
        <taxon>Gongylonematidae</taxon>
        <taxon>Gongylonema</taxon>
    </lineage>
</organism>
<dbReference type="AlphaFoldDB" id="A0A183ENM4"/>
<sequence length="111" mass="11884">MGLQLSIEILKLLISILNDIEEFGYSSTSSSDEGDDAGNETSRSKSGSLREFLSDYENIVNGGGQGTQISERAGTGESGYRSESAYEETTSRARFGGPVDPVYSRSVCSSH</sequence>